<name>A0A0A9E2P8_ARUDO</name>
<dbReference type="EMBL" id="GBRH01203564">
    <property type="protein sequence ID" value="JAD94331.1"/>
    <property type="molecule type" value="Transcribed_RNA"/>
</dbReference>
<accession>A0A0A9E2P8</accession>
<reference evidence="1" key="2">
    <citation type="journal article" date="2015" name="Data Brief">
        <title>Shoot transcriptome of the giant reed, Arundo donax.</title>
        <authorList>
            <person name="Barrero R.A."/>
            <person name="Guerrero F.D."/>
            <person name="Moolhuijzen P."/>
            <person name="Goolsby J.A."/>
            <person name="Tidwell J."/>
            <person name="Bellgard S.E."/>
            <person name="Bellgard M.I."/>
        </authorList>
    </citation>
    <scope>NUCLEOTIDE SEQUENCE</scope>
    <source>
        <tissue evidence="1">Shoot tissue taken approximately 20 cm above the soil surface</tissue>
    </source>
</reference>
<reference evidence="1" key="1">
    <citation type="submission" date="2014-09" db="EMBL/GenBank/DDBJ databases">
        <authorList>
            <person name="Magalhaes I.L.F."/>
            <person name="Oliveira U."/>
            <person name="Santos F.R."/>
            <person name="Vidigal T.H.D.A."/>
            <person name="Brescovit A.D."/>
            <person name="Santos A.J."/>
        </authorList>
    </citation>
    <scope>NUCLEOTIDE SEQUENCE</scope>
    <source>
        <tissue evidence="1">Shoot tissue taken approximately 20 cm above the soil surface</tissue>
    </source>
</reference>
<proteinExistence type="predicted"/>
<protein>
    <submittedName>
        <fullName evidence="1">Uncharacterized protein</fullName>
    </submittedName>
</protein>
<sequence length="50" mass="5890">MVKARRKQWSYRSINYTPTQKFSFLRGTFPAHICRGNNTLSILFLLIINS</sequence>
<dbReference type="AlphaFoldDB" id="A0A0A9E2P8"/>
<evidence type="ECO:0000313" key="1">
    <source>
        <dbReference type="EMBL" id="JAD94331.1"/>
    </source>
</evidence>
<organism evidence="1">
    <name type="scientific">Arundo donax</name>
    <name type="common">Giant reed</name>
    <name type="synonym">Donax arundinaceus</name>
    <dbReference type="NCBI Taxonomy" id="35708"/>
    <lineage>
        <taxon>Eukaryota</taxon>
        <taxon>Viridiplantae</taxon>
        <taxon>Streptophyta</taxon>
        <taxon>Embryophyta</taxon>
        <taxon>Tracheophyta</taxon>
        <taxon>Spermatophyta</taxon>
        <taxon>Magnoliopsida</taxon>
        <taxon>Liliopsida</taxon>
        <taxon>Poales</taxon>
        <taxon>Poaceae</taxon>
        <taxon>PACMAD clade</taxon>
        <taxon>Arundinoideae</taxon>
        <taxon>Arundineae</taxon>
        <taxon>Arundo</taxon>
    </lineage>
</organism>